<dbReference type="EMBL" id="JBHSMS010000054">
    <property type="protein sequence ID" value="MFC5512778.1"/>
    <property type="molecule type" value="Genomic_DNA"/>
</dbReference>
<keyword evidence="2" id="KW-1185">Reference proteome</keyword>
<evidence type="ECO:0000313" key="2">
    <source>
        <dbReference type="Proteomes" id="UP001596031"/>
    </source>
</evidence>
<dbReference type="RefSeq" id="WP_379723695.1">
    <property type="nucleotide sequence ID" value="NZ_JBHSMS010000054.1"/>
</dbReference>
<dbReference type="Proteomes" id="UP001596031">
    <property type="component" value="Unassembled WGS sequence"/>
</dbReference>
<protein>
    <submittedName>
        <fullName evidence="1">Uncharacterized protein</fullName>
    </submittedName>
</protein>
<evidence type="ECO:0000313" key="1">
    <source>
        <dbReference type="EMBL" id="MFC5512778.1"/>
    </source>
</evidence>
<accession>A0ABW0PK38</accession>
<organism evidence="1 2">
    <name type="scientific">Massilia jejuensis</name>
    <dbReference type="NCBI Taxonomy" id="648894"/>
    <lineage>
        <taxon>Bacteria</taxon>
        <taxon>Pseudomonadati</taxon>
        <taxon>Pseudomonadota</taxon>
        <taxon>Betaproteobacteria</taxon>
        <taxon>Burkholderiales</taxon>
        <taxon>Oxalobacteraceae</taxon>
        <taxon>Telluria group</taxon>
        <taxon>Massilia</taxon>
    </lineage>
</organism>
<proteinExistence type="predicted"/>
<name>A0ABW0PK38_9BURK</name>
<gene>
    <name evidence="1" type="ORF">ACFPOU_16870</name>
</gene>
<comment type="caution">
    <text evidence="1">The sequence shown here is derived from an EMBL/GenBank/DDBJ whole genome shotgun (WGS) entry which is preliminary data.</text>
</comment>
<sequence length="70" mass="7962">MKLGLDDYVIKSPRHYARLPVAARTCLDRSKVRARAIRSETRLAALLENIHLGVLRMSLEGELEEANRAF</sequence>
<reference evidence="2" key="1">
    <citation type="journal article" date="2019" name="Int. J. Syst. Evol. Microbiol.">
        <title>The Global Catalogue of Microorganisms (GCM) 10K type strain sequencing project: providing services to taxonomists for standard genome sequencing and annotation.</title>
        <authorList>
            <consortium name="The Broad Institute Genomics Platform"/>
            <consortium name="The Broad Institute Genome Sequencing Center for Infectious Disease"/>
            <person name="Wu L."/>
            <person name="Ma J."/>
        </authorList>
    </citation>
    <scope>NUCLEOTIDE SEQUENCE [LARGE SCALE GENOMIC DNA]</scope>
    <source>
        <strain evidence="2">CCUG 38813</strain>
    </source>
</reference>